<evidence type="ECO:0000313" key="2">
    <source>
        <dbReference type="Proteomes" id="UP001153269"/>
    </source>
</evidence>
<dbReference type="Proteomes" id="UP001153269">
    <property type="component" value="Unassembled WGS sequence"/>
</dbReference>
<keyword evidence="2" id="KW-1185">Reference proteome</keyword>
<dbReference type="AlphaFoldDB" id="A0A9N7YTH4"/>
<sequence>MLKPDYGVIAARGETLWRQISGSSERSDCSHSVFVICQRFPHPHRRCSSAAALTASVSIAISEGLILSLAPFFHLAAEKVFGGSGYPLMYARTRSSWHGRTCSFFIRGLCLGVTQGDARGKKRDFELFRGSEPEATLLD</sequence>
<evidence type="ECO:0000313" key="1">
    <source>
        <dbReference type="EMBL" id="CAB1436895.1"/>
    </source>
</evidence>
<gene>
    <name evidence="1" type="ORF">PLEPLA_LOCUS24928</name>
</gene>
<comment type="caution">
    <text evidence="1">The sequence shown here is derived from an EMBL/GenBank/DDBJ whole genome shotgun (WGS) entry which is preliminary data.</text>
</comment>
<reference evidence="1" key="1">
    <citation type="submission" date="2020-03" db="EMBL/GenBank/DDBJ databases">
        <authorList>
            <person name="Weist P."/>
        </authorList>
    </citation>
    <scope>NUCLEOTIDE SEQUENCE</scope>
</reference>
<organism evidence="1 2">
    <name type="scientific">Pleuronectes platessa</name>
    <name type="common">European plaice</name>
    <dbReference type="NCBI Taxonomy" id="8262"/>
    <lineage>
        <taxon>Eukaryota</taxon>
        <taxon>Metazoa</taxon>
        <taxon>Chordata</taxon>
        <taxon>Craniata</taxon>
        <taxon>Vertebrata</taxon>
        <taxon>Euteleostomi</taxon>
        <taxon>Actinopterygii</taxon>
        <taxon>Neopterygii</taxon>
        <taxon>Teleostei</taxon>
        <taxon>Neoteleostei</taxon>
        <taxon>Acanthomorphata</taxon>
        <taxon>Carangaria</taxon>
        <taxon>Pleuronectiformes</taxon>
        <taxon>Pleuronectoidei</taxon>
        <taxon>Pleuronectidae</taxon>
        <taxon>Pleuronectes</taxon>
    </lineage>
</organism>
<accession>A0A9N7YTH4</accession>
<proteinExistence type="predicted"/>
<protein>
    <submittedName>
        <fullName evidence="1">Uncharacterized protein</fullName>
    </submittedName>
</protein>
<name>A0A9N7YTH4_PLEPL</name>
<dbReference type="EMBL" id="CADEAL010001955">
    <property type="protein sequence ID" value="CAB1436895.1"/>
    <property type="molecule type" value="Genomic_DNA"/>
</dbReference>